<accession>A0A8C9EQW6</accession>
<organism evidence="11 12">
    <name type="scientific">Pavo cristatus</name>
    <name type="common">Indian peafowl</name>
    <name type="synonym">Blue peafowl</name>
    <dbReference type="NCBI Taxonomy" id="9049"/>
    <lineage>
        <taxon>Eukaryota</taxon>
        <taxon>Metazoa</taxon>
        <taxon>Chordata</taxon>
        <taxon>Craniata</taxon>
        <taxon>Vertebrata</taxon>
        <taxon>Euteleostomi</taxon>
        <taxon>Archelosauria</taxon>
        <taxon>Archosauria</taxon>
        <taxon>Dinosauria</taxon>
        <taxon>Saurischia</taxon>
        <taxon>Theropoda</taxon>
        <taxon>Coelurosauria</taxon>
        <taxon>Aves</taxon>
        <taxon>Neognathae</taxon>
        <taxon>Galloanserae</taxon>
        <taxon>Galliformes</taxon>
        <taxon>Phasianidae</taxon>
        <taxon>Phasianinae</taxon>
        <taxon>Pavo</taxon>
    </lineage>
</organism>
<keyword evidence="6 10" id="KW-0653">Protein transport</keyword>
<evidence type="ECO:0000256" key="10">
    <source>
        <dbReference type="RuleBase" id="RU365073"/>
    </source>
</evidence>
<dbReference type="Pfam" id="PF07575">
    <property type="entry name" value="Nucleopor_Nup85"/>
    <property type="match status" value="1"/>
</dbReference>
<evidence type="ECO:0000256" key="4">
    <source>
        <dbReference type="ARBA" id="ARBA00022448"/>
    </source>
</evidence>
<name>A0A8C9EQW6_PAVCR</name>
<keyword evidence="7 10" id="KW-0811">Translocation</keyword>
<evidence type="ECO:0000256" key="9">
    <source>
        <dbReference type="ARBA" id="ARBA00023242"/>
    </source>
</evidence>
<dbReference type="GO" id="GO:0045893">
    <property type="term" value="P:positive regulation of DNA-templated transcription"/>
    <property type="evidence" value="ECO:0007669"/>
    <property type="project" value="TreeGrafter"/>
</dbReference>
<evidence type="ECO:0000256" key="5">
    <source>
        <dbReference type="ARBA" id="ARBA00022816"/>
    </source>
</evidence>
<evidence type="ECO:0000256" key="8">
    <source>
        <dbReference type="ARBA" id="ARBA00023132"/>
    </source>
</evidence>
<keyword evidence="5 10" id="KW-0509">mRNA transport</keyword>
<dbReference type="GO" id="GO:0006606">
    <property type="term" value="P:protein import into nucleus"/>
    <property type="evidence" value="ECO:0007669"/>
    <property type="project" value="TreeGrafter"/>
</dbReference>
<comment type="subunit">
    <text evidence="10">Component of the nuclear pore complex (NPC).</text>
</comment>
<dbReference type="PANTHER" id="PTHR13373:SF21">
    <property type="entry name" value="NUCLEAR PORE COMPLEX PROTEIN NUP85"/>
    <property type="match status" value="1"/>
</dbReference>
<keyword evidence="8 10" id="KW-0906">Nuclear pore complex</keyword>
<evidence type="ECO:0000256" key="6">
    <source>
        <dbReference type="ARBA" id="ARBA00022927"/>
    </source>
</evidence>
<dbReference type="AlphaFoldDB" id="A0A8C9EQW6"/>
<evidence type="ECO:0000256" key="2">
    <source>
        <dbReference type="ARBA" id="ARBA00005573"/>
    </source>
</evidence>
<reference evidence="11" key="2">
    <citation type="submission" date="2025-09" db="UniProtKB">
        <authorList>
            <consortium name="Ensembl"/>
        </authorList>
    </citation>
    <scope>IDENTIFICATION</scope>
</reference>
<protein>
    <recommendedName>
        <fullName evidence="3 10">Nuclear pore complex protein Nup85</fullName>
    </recommendedName>
</protein>
<keyword evidence="4 10" id="KW-0813">Transport</keyword>
<sequence>MEELDTEPPVTVVPGADPARTQLCFEWGPAEMLLCETLFARGPSCVFVVRRDQDIYMETLRKLFNESHGIFVGLQRCEEERAVRARNAQLIQVSKNYRSVIRACMEDMHQAAISARDSALHSQYSIQVSILSAMELIWNLCEILFVEAAPAGPLLLRLLDWVQLHICDVDNMVREVLSSENPSKHKLFWNVVDIFVLQGRMDEARHLLSKEAIANPTSMNMYKILDDLMKKMPVPSVGNTQTLTEMELKWQHWHEECQRYLQDGTFASSSHMESICKVLCDFSFYPLATVFLIMSYNLILQSSMDMFLGEESSPEPLDTILMAAFEFELHQVIKECSVALSNWWFVAHLTDLLDHCKLLQSHNLYFGSNMREFLLLEYASGLFSHHSLWQLGVDYFDHCPEYGRVYLELHIERIPLNTEQKALKVLRICEQRQMHEQVRSICKIMAMKALRNNRLGSALSWSIRAKDAAFATLISDRFLKDYCERGRFSDLDLIDNLGPSMLLSDRLTFLGKYREFHRLYGEKRFSEAARLLLMLMTAHIAPCSFWMTLLTDALPLLEQKEVRMLVKHDKDTPHLFFSS</sequence>
<dbReference type="PANTHER" id="PTHR13373">
    <property type="entry name" value="FROUNT PROTEIN-RELATED"/>
    <property type="match status" value="1"/>
</dbReference>
<dbReference type="GO" id="GO:0031965">
    <property type="term" value="C:nuclear membrane"/>
    <property type="evidence" value="ECO:0007669"/>
    <property type="project" value="UniProtKB-UniRule"/>
</dbReference>
<dbReference type="InterPro" id="IPR011502">
    <property type="entry name" value="Nucleoporin_Nup85"/>
</dbReference>
<dbReference type="GO" id="GO:0031080">
    <property type="term" value="C:nuclear pore outer ring"/>
    <property type="evidence" value="ECO:0007669"/>
    <property type="project" value="TreeGrafter"/>
</dbReference>
<dbReference type="Ensembl" id="ENSPSTT00000004676.1">
    <property type="protein sequence ID" value="ENSPSTP00000004448.1"/>
    <property type="gene ID" value="ENSPSTG00000002287.1"/>
</dbReference>
<keyword evidence="12" id="KW-1185">Reference proteome</keyword>
<evidence type="ECO:0000313" key="12">
    <source>
        <dbReference type="Proteomes" id="UP000694428"/>
    </source>
</evidence>
<reference evidence="11" key="1">
    <citation type="submission" date="2025-08" db="UniProtKB">
        <authorList>
            <consortium name="Ensembl"/>
        </authorList>
    </citation>
    <scope>IDENTIFICATION</scope>
</reference>
<dbReference type="GO" id="GO:0006406">
    <property type="term" value="P:mRNA export from nucleus"/>
    <property type="evidence" value="ECO:0007669"/>
    <property type="project" value="TreeGrafter"/>
</dbReference>
<evidence type="ECO:0000256" key="3">
    <source>
        <dbReference type="ARBA" id="ARBA00017729"/>
    </source>
</evidence>
<comment type="function">
    <text evidence="10">Functions as a component of the nuclear pore complex (NPC).</text>
</comment>
<comment type="similarity">
    <text evidence="2 10">Belongs to the nucleoporin Nup85 family.</text>
</comment>
<evidence type="ECO:0000313" key="11">
    <source>
        <dbReference type="Ensembl" id="ENSPSTP00000004448.1"/>
    </source>
</evidence>
<evidence type="ECO:0000256" key="1">
    <source>
        <dbReference type="ARBA" id="ARBA00004567"/>
    </source>
</evidence>
<dbReference type="Proteomes" id="UP000694428">
    <property type="component" value="Unplaced"/>
</dbReference>
<keyword evidence="10" id="KW-0472">Membrane</keyword>
<dbReference type="GO" id="GO:0017056">
    <property type="term" value="F:structural constituent of nuclear pore"/>
    <property type="evidence" value="ECO:0007669"/>
    <property type="project" value="TreeGrafter"/>
</dbReference>
<proteinExistence type="inferred from homology"/>
<evidence type="ECO:0000256" key="7">
    <source>
        <dbReference type="ARBA" id="ARBA00023010"/>
    </source>
</evidence>
<keyword evidence="9 10" id="KW-0539">Nucleus</keyword>
<comment type="subcellular location">
    <subcellularLocation>
        <location evidence="1 10">Nucleus</location>
        <location evidence="1 10">Nuclear pore complex</location>
    </subcellularLocation>
</comment>